<reference evidence="6" key="1">
    <citation type="journal article" date="2020" name="Phytopathology">
        <title>Genome Sequence Resources of Colletotrichum truncatum, C. plurivorum, C. musicola, and C. sojae: Four Species Pathogenic to Soybean (Glycine max).</title>
        <authorList>
            <person name="Rogerio F."/>
            <person name="Boufleur T.R."/>
            <person name="Ciampi-Guillardi M."/>
            <person name="Sukno S.A."/>
            <person name="Thon M.R."/>
            <person name="Massola Junior N.S."/>
            <person name="Baroncelli R."/>
        </authorList>
    </citation>
    <scope>NUCLEOTIDE SEQUENCE</scope>
    <source>
        <strain evidence="6">LFN0074</strain>
    </source>
</reference>
<evidence type="ECO:0000259" key="4">
    <source>
        <dbReference type="Pfam" id="PF24809"/>
    </source>
</evidence>
<dbReference type="Pfam" id="PF24883">
    <property type="entry name" value="NPHP3_N"/>
    <property type="match status" value="1"/>
</dbReference>
<dbReference type="AlphaFoldDB" id="A0A8H6MPG9"/>
<organism evidence="6 7">
    <name type="scientific">Colletotrichum musicola</name>
    <dbReference type="NCBI Taxonomy" id="2175873"/>
    <lineage>
        <taxon>Eukaryota</taxon>
        <taxon>Fungi</taxon>
        <taxon>Dikarya</taxon>
        <taxon>Ascomycota</taxon>
        <taxon>Pezizomycotina</taxon>
        <taxon>Sordariomycetes</taxon>
        <taxon>Hypocreomycetidae</taxon>
        <taxon>Glomerellales</taxon>
        <taxon>Glomerellaceae</taxon>
        <taxon>Colletotrichum</taxon>
        <taxon>Colletotrichum orchidearum species complex</taxon>
    </lineage>
</organism>
<dbReference type="SMART" id="SM00248">
    <property type="entry name" value="ANK"/>
    <property type="match status" value="4"/>
</dbReference>
<sequence length="913" mass="101530">MYADYSQDLDHRSALDAKAAYIVLVALELQQAIFDSSPIHLYQCLPTGLTVSCGTIRQQAHGIAYAFLSVAAAMALVQSSRSAAPKTPRTKELQNAVDDFRRILTDDHRAELRELRAVPDADAVLVFTAQLDMSSARSRGPSIASRLHSVLQFVRESSAIIDTFVSSHPEIAALVWGSVKLTMQVVLNFTSYYERISDLFMQFGRDCPRFADYQALFPDSTELQRAVCDFNASIVRCCKHLVEALQRPWQTQLRNAFLQSFQQEFDPDLEKIRRCGLEVKQEIKIAKVKADLQDQRLQQLEREAAAAGRRSFRQLATRLDGGLDIIRNQQIQRDLRRAVGSGKTVLTSGETVTFFFPQFADPTPLSAETTLRSILRQSLDPVKLSDEWENQLTELDRMPSSEMDLLTTLLRQIVRQTKIFYVFIDGLDEFEPVHRRALMESLTSIDSESRFRVFLSSREGLSGELKDRVPSIATVSMASTQAMADIGIFVKETLQERRRNGDLNVENASIIDDVQQALTNRADGMFLWVTFLMDEICAQRCDDDVRDALNRLPKTLTETFERVLKRIINRGNSSVAKKAFEWIAIAKRRLTLGELREAMSIEIGQPSSKPGKLINGIHQLPIWCENFVRVDEELGTAEFAHKAVHDLIVEDLSGPEFAEFYFEVENADHHAGEVCVTYLNFTDFVTTIARRQQPLRIDPVGIASTALTSSFKLPKSLSNAISNTVVTKHKKDFTEIDLATYDRSNDAESLQLTDTLKLLSVMTAGANVKQGALRAASAHGHVEVVKRLLRAGADAKEGDLDAALPGGNIQLVNLLLSAGADVNNKTLNRASIEGQNEVVKILLSAGVDVNEGALQLASREGHIEVVELLILAGADVNARPISRRGEWTALQAACQTGGNEAMVQLLLDAGARW</sequence>
<dbReference type="PANTHER" id="PTHR10039">
    <property type="entry name" value="AMELOGENIN"/>
    <property type="match status" value="1"/>
</dbReference>
<proteinExistence type="predicted"/>
<dbReference type="OrthoDB" id="4845660at2759"/>
<feature type="repeat" description="ANK" evidence="2">
    <location>
        <begin position="768"/>
        <end position="800"/>
    </location>
</feature>
<evidence type="ECO:0000313" key="7">
    <source>
        <dbReference type="Proteomes" id="UP000639643"/>
    </source>
</evidence>
<dbReference type="Gene3D" id="1.25.40.20">
    <property type="entry name" value="Ankyrin repeat-containing domain"/>
    <property type="match status" value="2"/>
</dbReference>
<dbReference type="Pfam" id="PF00023">
    <property type="entry name" value="Ank"/>
    <property type="match status" value="1"/>
</dbReference>
<protein>
    <submittedName>
        <fullName evidence="6">Ankyrin repeat-containing protein</fullName>
    </submittedName>
</protein>
<evidence type="ECO:0000256" key="1">
    <source>
        <dbReference type="ARBA" id="ARBA00022737"/>
    </source>
</evidence>
<name>A0A8H6MPG9_9PEZI</name>
<gene>
    <name evidence="6" type="ORF">CMUS01_15081</name>
</gene>
<dbReference type="InterPro" id="IPR036770">
    <property type="entry name" value="Ankyrin_rpt-contain_sf"/>
</dbReference>
<dbReference type="InterPro" id="IPR002110">
    <property type="entry name" value="Ankyrin_rpt"/>
</dbReference>
<keyword evidence="7" id="KW-1185">Reference proteome</keyword>
<evidence type="ECO:0000256" key="3">
    <source>
        <dbReference type="SAM" id="Coils"/>
    </source>
</evidence>
<dbReference type="EMBL" id="WIGM01001196">
    <property type="protein sequence ID" value="KAF6803480.1"/>
    <property type="molecule type" value="Genomic_DNA"/>
</dbReference>
<evidence type="ECO:0000259" key="5">
    <source>
        <dbReference type="Pfam" id="PF24883"/>
    </source>
</evidence>
<keyword evidence="1" id="KW-0677">Repeat</keyword>
<keyword evidence="3" id="KW-0175">Coiled coil</keyword>
<dbReference type="PROSITE" id="PS50297">
    <property type="entry name" value="ANK_REP_REGION"/>
    <property type="match status" value="1"/>
</dbReference>
<dbReference type="PROSITE" id="PS50088">
    <property type="entry name" value="ANK_REPEAT"/>
    <property type="match status" value="2"/>
</dbReference>
<feature type="coiled-coil region" evidence="3">
    <location>
        <begin position="283"/>
        <end position="310"/>
    </location>
</feature>
<evidence type="ECO:0000256" key="2">
    <source>
        <dbReference type="PROSITE-ProRule" id="PRU00023"/>
    </source>
</evidence>
<dbReference type="SUPFAM" id="SSF48403">
    <property type="entry name" value="Ankyrin repeat"/>
    <property type="match status" value="1"/>
</dbReference>
<dbReference type="Pfam" id="PF24809">
    <property type="entry name" value="DUF7708"/>
    <property type="match status" value="1"/>
</dbReference>
<dbReference type="Pfam" id="PF12796">
    <property type="entry name" value="Ank_2"/>
    <property type="match status" value="1"/>
</dbReference>
<accession>A0A8H6MPG9</accession>
<feature type="domain" description="DUF7708" evidence="4">
    <location>
        <begin position="147"/>
        <end position="286"/>
    </location>
</feature>
<dbReference type="InterPro" id="IPR056125">
    <property type="entry name" value="DUF7708"/>
</dbReference>
<comment type="caution">
    <text evidence="6">The sequence shown here is derived from an EMBL/GenBank/DDBJ whole genome shotgun (WGS) entry which is preliminary data.</text>
</comment>
<dbReference type="InterPro" id="IPR056884">
    <property type="entry name" value="NPHP3-like_N"/>
</dbReference>
<dbReference type="PANTHER" id="PTHR10039:SF10">
    <property type="entry name" value="NACHT DOMAIN-CONTAINING PROTEIN"/>
    <property type="match status" value="1"/>
</dbReference>
<dbReference type="Proteomes" id="UP000639643">
    <property type="component" value="Unassembled WGS sequence"/>
</dbReference>
<keyword evidence="2" id="KW-0040">ANK repeat</keyword>
<feature type="repeat" description="ANK" evidence="2">
    <location>
        <begin position="849"/>
        <end position="881"/>
    </location>
</feature>
<feature type="domain" description="Nephrocystin 3-like N-terminal" evidence="5">
    <location>
        <begin position="340"/>
        <end position="458"/>
    </location>
</feature>
<evidence type="ECO:0000313" key="6">
    <source>
        <dbReference type="EMBL" id="KAF6803480.1"/>
    </source>
</evidence>